<keyword evidence="1" id="KW-0812">Transmembrane</keyword>
<dbReference type="PATRIC" id="fig|1423733.4.peg.383"/>
<dbReference type="Pfam" id="PF04657">
    <property type="entry name" value="DMT_YdcZ"/>
    <property type="match status" value="2"/>
</dbReference>
<dbReference type="InterPro" id="IPR006750">
    <property type="entry name" value="YdcZ"/>
</dbReference>
<feature type="transmembrane region" description="Helical" evidence="1">
    <location>
        <begin position="60"/>
        <end position="83"/>
    </location>
</feature>
<feature type="transmembrane region" description="Helical" evidence="1">
    <location>
        <begin position="281"/>
        <end position="300"/>
    </location>
</feature>
<dbReference type="STRING" id="33960.TY91_14140"/>
<dbReference type="AlphaFoldDB" id="A0A0R2BEK8"/>
<comment type="caution">
    <text evidence="2">The sequence shown here is derived from an EMBL/GenBank/DDBJ whole genome shotgun (WGS) entry which is preliminary data.</text>
</comment>
<keyword evidence="1" id="KW-1133">Transmembrane helix</keyword>
<feature type="transmembrane region" description="Helical" evidence="1">
    <location>
        <begin position="115"/>
        <end position="134"/>
    </location>
</feature>
<feature type="transmembrane region" description="Helical" evidence="1">
    <location>
        <begin position="23"/>
        <end position="48"/>
    </location>
</feature>
<dbReference type="PANTHER" id="PTHR34821:SF2">
    <property type="entry name" value="INNER MEMBRANE PROTEIN YDCZ"/>
    <property type="match status" value="1"/>
</dbReference>
<dbReference type="EMBL" id="AYYR01000013">
    <property type="protein sequence ID" value="KRM77125.1"/>
    <property type="molecule type" value="Genomic_DNA"/>
</dbReference>
<sequence length="303" mass="33226">MGAEIASQSAINSRLKSYTQSPYVASTISFLVGAVFLMVLTLISGQSLGVSLLIIRTHPWWMWLGGVTAAFALTSNVILFPILGSIQTSVLPIAGQLFMSLVIDQFGLFHAPVAHFTWLKFGGVIALFIGMLLATKMLRVHDKFEEKQRTSLSQVKWQFLGLMAGILLAIQSAINGYLGRVLQSPVHGTMISFVISFVLLLLLSLSIHQPLKQGVRRGVHVLRHEWWIGIGGLLGSSYVFLSAWLVPILGTGRVIIIALFGQLLFSALIDQFGWLHADKNSMTRLQFLGLVVMLAGTIIINRS</sequence>
<feature type="transmembrane region" description="Helical" evidence="1">
    <location>
        <begin position="226"/>
        <end position="246"/>
    </location>
</feature>
<feature type="transmembrane region" description="Helical" evidence="1">
    <location>
        <begin position="252"/>
        <end position="269"/>
    </location>
</feature>
<dbReference type="PANTHER" id="PTHR34821">
    <property type="entry name" value="INNER MEMBRANE PROTEIN YDCZ"/>
    <property type="match status" value="1"/>
</dbReference>
<protein>
    <submittedName>
        <fullName evidence="2">Integral membrane protein</fullName>
    </submittedName>
</protein>
<dbReference type="Proteomes" id="UP000051845">
    <property type="component" value="Unassembled WGS sequence"/>
</dbReference>
<gene>
    <name evidence="2" type="ORF">FC82_GL000362</name>
</gene>
<proteinExistence type="predicted"/>
<evidence type="ECO:0000256" key="1">
    <source>
        <dbReference type="SAM" id="Phobius"/>
    </source>
</evidence>
<dbReference type="GO" id="GO:0005886">
    <property type="term" value="C:plasma membrane"/>
    <property type="evidence" value="ECO:0007669"/>
    <property type="project" value="TreeGrafter"/>
</dbReference>
<reference evidence="2 3" key="1">
    <citation type="journal article" date="2015" name="Genome Announc.">
        <title>Expanding the biotechnology potential of lactobacilli through comparative genomics of 213 strains and associated genera.</title>
        <authorList>
            <person name="Sun Z."/>
            <person name="Harris H.M."/>
            <person name="McCann A."/>
            <person name="Guo C."/>
            <person name="Argimon S."/>
            <person name="Zhang W."/>
            <person name="Yang X."/>
            <person name="Jeffery I.B."/>
            <person name="Cooney J.C."/>
            <person name="Kagawa T.F."/>
            <person name="Liu W."/>
            <person name="Song Y."/>
            <person name="Salvetti E."/>
            <person name="Wrobel A."/>
            <person name="Rasinkangas P."/>
            <person name="Parkhill J."/>
            <person name="Rea M.C."/>
            <person name="O'Sullivan O."/>
            <person name="Ritari J."/>
            <person name="Douillard F.P."/>
            <person name="Paul Ross R."/>
            <person name="Yang R."/>
            <person name="Briner A.E."/>
            <person name="Felis G.E."/>
            <person name="de Vos W.M."/>
            <person name="Barrangou R."/>
            <person name="Klaenhammer T.R."/>
            <person name="Caufield P.W."/>
            <person name="Cui Y."/>
            <person name="Zhang H."/>
            <person name="O'Toole P.W."/>
        </authorList>
    </citation>
    <scope>NUCLEOTIDE SEQUENCE [LARGE SCALE GENOMIC DNA]</scope>
    <source>
        <strain evidence="2 3">DSM 20515</strain>
    </source>
</reference>
<evidence type="ECO:0000313" key="3">
    <source>
        <dbReference type="Proteomes" id="UP000051845"/>
    </source>
</evidence>
<feature type="transmembrane region" description="Helical" evidence="1">
    <location>
        <begin position="155"/>
        <end position="174"/>
    </location>
</feature>
<feature type="transmembrane region" description="Helical" evidence="1">
    <location>
        <begin position="90"/>
        <end position="109"/>
    </location>
</feature>
<organism evidence="2 3">
    <name type="scientific">Secundilactobacillus collinoides DSM 20515 = JCM 1123</name>
    <dbReference type="NCBI Taxonomy" id="1423733"/>
    <lineage>
        <taxon>Bacteria</taxon>
        <taxon>Bacillati</taxon>
        <taxon>Bacillota</taxon>
        <taxon>Bacilli</taxon>
        <taxon>Lactobacillales</taxon>
        <taxon>Lactobacillaceae</taxon>
        <taxon>Secundilactobacillus</taxon>
    </lineage>
</organism>
<keyword evidence="1" id="KW-0472">Membrane</keyword>
<accession>A0A0R2BEK8</accession>
<name>A0A0R2BEK8_SECCO</name>
<feature type="transmembrane region" description="Helical" evidence="1">
    <location>
        <begin position="186"/>
        <end position="205"/>
    </location>
</feature>
<evidence type="ECO:0000313" key="2">
    <source>
        <dbReference type="EMBL" id="KRM77125.1"/>
    </source>
</evidence>